<organism evidence="1 2">
    <name type="scientific">Allacma fusca</name>
    <dbReference type="NCBI Taxonomy" id="39272"/>
    <lineage>
        <taxon>Eukaryota</taxon>
        <taxon>Metazoa</taxon>
        <taxon>Ecdysozoa</taxon>
        <taxon>Arthropoda</taxon>
        <taxon>Hexapoda</taxon>
        <taxon>Collembola</taxon>
        <taxon>Symphypleona</taxon>
        <taxon>Sminthuridae</taxon>
        <taxon>Allacma</taxon>
    </lineage>
</organism>
<dbReference type="Proteomes" id="UP000708208">
    <property type="component" value="Unassembled WGS sequence"/>
</dbReference>
<dbReference type="EMBL" id="CAJVCH010538421">
    <property type="protein sequence ID" value="CAG7826047.1"/>
    <property type="molecule type" value="Genomic_DNA"/>
</dbReference>
<accession>A0A8J2PEF3</accession>
<proteinExistence type="predicted"/>
<name>A0A8J2PEF3_9HEXA</name>
<comment type="caution">
    <text evidence="1">The sequence shown here is derived from an EMBL/GenBank/DDBJ whole genome shotgun (WGS) entry which is preliminary data.</text>
</comment>
<keyword evidence="2" id="KW-1185">Reference proteome</keyword>
<protein>
    <submittedName>
        <fullName evidence="1">Uncharacterized protein</fullName>
    </submittedName>
</protein>
<reference evidence="1" key="1">
    <citation type="submission" date="2021-06" db="EMBL/GenBank/DDBJ databases">
        <authorList>
            <person name="Hodson N. C."/>
            <person name="Mongue J. A."/>
            <person name="Jaron S. K."/>
        </authorList>
    </citation>
    <scope>NUCLEOTIDE SEQUENCE</scope>
</reference>
<dbReference type="AlphaFoldDB" id="A0A8J2PEF3"/>
<evidence type="ECO:0000313" key="1">
    <source>
        <dbReference type="EMBL" id="CAG7826047.1"/>
    </source>
</evidence>
<sequence>MFLKLNSGFLIRVLTSLSMCFRFWHTIWRTLRYNLWKDNINPPEVIPADNNDLLVLDHGEAIDGIEDEQWFDALDDGEIEEDEGFFEDF</sequence>
<gene>
    <name evidence="1" type="ORF">AFUS01_LOCUS36118</name>
</gene>
<evidence type="ECO:0000313" key="2">
    <source>
        <dbReference type="Proteomes" id="UP000708208"/>
    </source>
</evidence>